<evidence type="ECO:0000259" key="11">
    <source>
        <dbReference type="SMART" id="SM00363"/>
    </source>
</evidence>
<evidence type="ECO:0000256" key="8">
    <source>
        <dbReference type="ARBA" id="ARBA00042890"/>
    </source>
</evidence>
<comment type="catalytic activity">
    <reaction evidence="1">
        <text>uridine(35) in tRNA(Tyr) = pseudouridine(35) in tRNA(Tyr)</text>
        <dbReference type="Rhea" id="RHEA:60556"/>
        <dbReference type="Rhea" id="RHEA-COMP:15607"/>
        <dbReference type="Rhea" id="RHEA-COMP:15608"/>
        <dbReference type="ChEBI" id="CHEBI:65314"/>
        <dbReference type="ChEBI" id="CHEBI:65315"/>
    </reaction>
</comment>
<evidence type="ECO:0000313" key="12">
    <source>
        <dbReference type="EMBL" id="OWP51886.1"/>
    </source>
</evidence>
<evidence type="ECO:0000256" key="6">
    <source>
        <dbReference type="ARBA" id="ARBA00041697"/>
    </source>
</evidence>
<dbReference type="CDD" id="cd00165">
    <property type="entry name" value="S4"/>
    <property type="match status" value="1"/>
</dbReference>
<gene>
    <name evidence="12" type="ORF">CEG18_06360</name>
</gene>
<evidence type="ECO:0000256" key="1">
    <source>
        <dbReference type="ARBA" id="ARBA00036390"/>
    </source>
</evidence>
<dbReference type="PANTHER" id="PTHR47683">
    <property type="entry name" value="PSEUDOURIDINE SYNTHASE FAMILY PROTEIN-RELATED"/>
    <property type="match status" value="1"/>
</dbReference>
<comment type="caution">
    <text evidence="12">The sequence shown here is derived from an EMBL/GenBank/DDBJ whole genome shotgun (WGS) entry which is preliminary data.</text>
</comment>
<dbReference type="InterPro" id="IPR036986">
    <property type="entry name" value="S4_RNA-bd_sf"/>
</dbReference>
<dbReference type="GO" id="GO:0160138">
    <property type="term" value="F:23S rRNA pseudouridine(2604) synthase activity"/>
    <property type="evidence" value="ECO:0007669"/>
    <property type="project" value="UniProtKB-EC"/>
</dbReference>
<feature type="domain" description="RNA-binding S4" evidence="11">
    <location>
        <begin position="5"/>
        <end position="61"/>
    </location>
</feature>
<comment type="catalytic activity">
    <reaction evidence="2">
        <text>uridine(2604) in 23S rRNA = pseudouridine(2604) in 23S rRNA</text>
        <dbReference type="Rhea" id="RHEA:38875"/>
        <dbReference type="Rhea" id="RHEA-COMP:10093"/>
        <dbReference type="Rhea" id="RHEA-COMP:10094"/>
        <dbReference type="ChEBI" id="CHEBI:65314"/>
        <dbReference type="ChEBI" id="CHEBI:65315"/>
        <dbReference type="EC" id="5.4.99.21"/>
    </reaction>
</comment>
<evidence type="ECO:0000256" key="3">
    <source>
        <dbReference type="ARBA" id="ARBA00038922"/>
    </source>
</evidence>
<dbReference type="EMBL" id="NJBA01000002">
    <property type="protein sequence ID" value="OWP51886.1"/>
    <property type="molecule type" value="Genomic_DNA"/>
</dbReference>
<proteinExistence type="predicted"/>
<dbReference type="InterPro" id="IPR050343">
    <property type="entry name" value="RsuA_PseudoU_synthase"/>
</dbReference>
<evidence type="ECO:0000256" key="7">
    <source>
        <dbReference type="ARBA" id="ARBA00042843"/>
    </source>
</evidence>
<evidence type="ECO:0000256" key="10">
    <source>
        <dbReference type="PROSITE-ProRule" id="PRU00182"/>
    </source>
</evidence>
<dbReference type="RefSeq" id="WP_088416751.1">
    <property type="nucleotide sequence ID" value="NZ_NJBA01000002.1"/>
</dbReference>
<reference evidence="12 13" key="1">
    <citation type="submission" date="2017-06" db="EMBL/GenBank/DDBJ databases">
        <title>Draft genome of Pseudomonas nitroreducens DF05.</title>
        <authorList>
            <person name="Iyer R."/>
        </authorList>
    </citation>
    <scope>NUCLEOTIDE SEQUENCE [LARGE SCALE GENOMIC DNA]</scope>
    <source>
        <strain evidence="12 13">DF05</strain>
    </source>
</reference>
<name>A0A246FC66_PSENT</name>
<evidence type="ECO:0000256" key="5">
    <source>
        <dbReference type="ARBA" id="ARBA00041420"/>
    </source>
</evidence>
<dbReference type="eggNOG" id="COG1187">
    <property type="taxonomic scope" value="Bacteria"/>
</dbReference>
<evidence type="ECO:0000256" key="9">
    <source>
        <dbReference type="ARBA" id="ARBA00043147"/>
    </source>
</evidence>
<keyword evidence="10" id="KW-0694">RNA-binding</keyword>
<dbReference type="SUPFAM" id="SSF55174">
    <property type="entry name" value="Alpha-L RNA-binding motif"/>
    <property type="match status" value="1"/>
</dbReference>
<dbReference type="Gene3D" id="3.10.290.10">
    <property type="entry name" value="RNA-binding S4 domain"/>
    <property type="match status" value="1"/>
</dbReference>
<accession>A0A246FC66</accession>
<evidence type="ECO:0000256" key="4">
    <source>
        <dbReference type="ARBA" id="ARBA00039989"/>
    </source>
</evidence>
<dbReference type="EC" id="5.4.99.21" evidence="3"/>
<dbReference type="GO" id="GO:0006396">
    <property type="term" value="P:RNA processing"/>
    <property type="evidence" value="ECO:0007669"/>
    <property type="project" value="UniProtKB-ARBA"/>
</dbReference>
<dbReference type="STRING" id="46680.GCA_000807755_01585"/>
<dbReference type="Pfam" id="PF01479">
    <property type="entry name" value="S4"/>
    <property type="match status" value="1"/>
</dbReference>
<dbReference type="Proteomes" id="UP000198145">
    <property type="component" value="Unassembled WGS sequence"/>
</dbReference>
<evidence type="ECO:0000256" key="2">
    <source>
        <dbReference type="ARBA" id="ARBA00036535"/>
    </source>
</evidence>
<protein>
    <recommendedName>
        <fullName evidence="4">Dual-specificity RNA pseudouridine synthase RluF</fullName>
        <ecNumber evidence="3">5.4.99.21</ecNumber>
    </recommendedName>
    <alternativeName>
        <fullName evidence="6">23S rRNA pseudouridine(2604) synthase</fullName>
    </alternativeName>
    <alternativeName>
        <fullName evidence="8">Ribosomal large subunit pseudouridine synthase F</fullName>
    </alternativeName>
    <alternativeName>
        <fullName evidence="7">rRNA pseudouridylate synthase F</fullName>
    </alternativeName>
    <alternativeName>
        <fullName evidence="9">rRNA-uridine isomerase F</fullName>
    </alternativeName>
    <alternativeName>
        <fullName evidence="5">tRNA(Tyr) pseudouridine(35) synthase</fullName>
    </alternativeName>
</protein>
<dbReference type="PANTHER" id="PTHR47683:SF2">
    <property type="entry name" value="RNA-BINDING S4 DOMAIN-CONTAINING PROTEIN"/>
    <property type="match status" value="1"/>
</dbReference>
<evidence type="ECO:0000313" key="13">
    <source>
        <dbReference type="Proteomes" id="UP000198145"/>
    </source>
</evidence>
<dbReference type="InterPro" id="IPR002942">
    <property type="entry name" value="S4_RNA-bd"/>
</dbReference>
<dbReference type="SMART" id="SM00363">
    <property type="entry name" value="S4"/>
    <property type="match status" value="1"/>
</dbReference>
<dbReference type="SUPFAM" id="SSF55120">
    <property type="entry name" value="Pseudouridine synthase"/>
    <property type="match status" value="1"/>
</dbReference>
<dbReference type="GO" id="GO:0003723">
    <property type="term" value="F:RNA binding"/>
    <property type="evidence" value="ECO:0007669"/>
    <property type="project" value="UniProtKB-KW"/>
</dbReference>
<dbReference type="GO" id="GO:0001522">
    <property type="term" value="P:pseudouridine synthesis"/>
    <property type="evidence" value="ECO:0007669"/>
    <property type="project" value="InterPro"/>
</dbReference>
<dbReference type="PROSITE" id="PS50889">
    <property type="entry name" value="S4"/>
    <property type="match status" value="1"/>
</dbReference>
<dbReference type="AlphaFoldDB" id="A0A246FC66"/>
<organism evidence="12 13">
    <name type="scientific">Pseudomonas nitroreducens</name>
    <dbReference type="NCBI Taxonomy" id="46680"/>
    <lineage>
        <taxon>Bacteria</taxon>
        <taxon>Pseudomonadati</taxon>
        <taxon>Pseudomonadota</taxon>
        <taxon>Gammaproteobacteria</taxon>
        <taxon>Pseudomonadales</taxon>
        <taxon>Pseudomonadaceae</taxon>
        <taxon>Pseudomonas</taxon>
    </lineage>
</organism>
<dbReference type="InterPro" id="IPR020103">
    <property type="entry name" value="PsdUridine_synth_cat_dom_sf"/>
</dbReference>
<dbReference type="Gene3D" id="3.30.2350.10">
    <property type="entry name" value="Pseudouridine synthase"/>
    <property type="match status" value="1"/>
</dbReference>
<sequence>MSEAIRLSKRLAELLPCSRREAELYIEGGWVTVDGQRVEEPQFKVDTQRIELLPGASADPIPPVTILVHKPVGLGSGNGANSAQQLLTPDKRWAEDNLQQRLLRKHFGHQFNTTVLETDASGLLVYTQSRGVQRRLVDEADNIEHEYVVEVSGQIADNGLKRLCRGLVIDGRELPPLKVSWQSENRLRFAGKQFRPGQIAAMCRAVGLQVLSIRRLRLGGVAMGKLPVGQWRFLQPGEKF</sequence>